<feature type="transmembrane region" description="Helical" evidence="12">
    <location>
        <begin position="288"/>
        <end position="313"/>
    </location>
</feature>
<keyword evidence="4 12" id="KW-0812">Transmembrane</keyword>
<feature type="transmembrane region" description="Helical" evidence="12">
    <location>
        <begin position="125"/>
        <end position="145"/>
    </location>
</feature>
<feature type="region of interest" description="Disordered" evidence="11">
    <location>
        <begin position="1"/>
        <end position="53"/>
    </location>
</feature>
<keyword evidence="3" id="KW-1003">Cell membrane</keyword>
<dbReference type="SUPFAM" id="SSF56784">
    <property type="entry name" value="HAD-like"/>
    <property type="match status" value="1"/>
</dbReference>
<evidence type="ECO:0000256" key="5">
    <source>
        <dbReference type="ARBA" id="ARBA00022741"/>
    </source>
</evidence>
<feature type="domain" description="Cation-transporting P-type ATPase N-terminal" evidence="13">
    <location>
        <begin position="52"/>
        <end position="125"/>
    </location>
</feature>
<keyword evidence="8 12" id="KW-1133">Transmembrane helix</keyword>
<comment type="caution">
    <text evidence="14">The sequence shown here is derived from an EMBL/GenBank/DDBJ whole genome shotgun (WGS) entry which is preliminary data.</text>
</comment>
<dbReference type="PANTHER" id="PTHR43294">
    <property type="entry name" value="SODIUM/POTASSIUM-TRANSPORTING ATPASE SUBUNIT ALPHA"/>
    <property type="match status" value="1"/>
</dbReference>
<evidence type="ECO:0000259" key="13">
    <source>
        <dbReference type="SMART" id="SM00831"/>
    </source>
</evidence>
<dbReference type="Proteomes" id="UP000645217">
    <property type="component" value="Unassembled WGS sequence"/>
</dbReference>
<reference evidence="14" key="1">
    <citation type="journal article" date="2014" name="Int. J. Syst. Evol. Microbiol.">
        <title>Complete genome sequence of Corynebacterium casei LMG S-19264T (=DSM 44701T), isolated from a smear-ripened cheese.</title>
        <authorList>
            <consortium name="US DOE Joint Genome Institute (JGI-PGF)"/>
            <person name="Walter F."/>
            <person name="Albersmeier A."/>
            <person name="Kalinowski J."/>
            <person name="Ruckert C."/>
        </authorList>
    </citation>
    <scope>NUCLEOTIDE SEQUENCE</scope>
    <source>
        <strain evidence="14">JCM 13064</strain>
    </source>
</reference>
<dbReference type="GO" id="GO:0005524">
    <property type="term" value="F:ATP binding"/>
    <property type="evidence" value="ECO:0007669"/>
    <property type="project" value="UniProtKB-KW"/>
</dbReference>
<dbReference type="Gene3D" id="3.40.1110.10">
    <property type="entry name" value="Calcium-transporting ATPase, cytoplasmic domain N"/>
    <property type="match status" value="1"/>
</dbReference>
<evidence type="ECO:0000313" key="14">
    <source>
        <dbReference type="EMBL" id="GGL13423.1"/>
    </source>
</evidence>
<dbReference type="InterPro" id="IPR023299">
    <property type="entry name" value="ATPase_P-typ_cyto_dom_N"/>
</dbReference>
<dbReference type="Pfam" id="PF00122">
    <property type="entry name" value="E1-E2_ATPase"/>
    <property type="match status" value="1"/>
</dbReference>
<feature type="transmembrane region" description="Helical" evidence="12">
    <location>
        <begin position="911"/>
        <end position="929"/>
    </location>
</feature>
<dbReference type="InterPro" id="IPR004014">
    <property type="entry name" value="ATPase_P-typ_cation-transptr_N"/>
</dbReference>
<evidence type="ECO:0000256" key="9">
    <source>
        <dbReference type="ARBA" id="ARBA00023136"/>
    </source>
</evidence>
<dbReference type="SFLD" id="SFLDS00003">
    <property type="entry name" value="Haloacid_Dehalogenase"/>
    <property type="match status" value="1"/>
</dbReference>
<evidence type="ECO:0000256" key="3">
    <source>
        <dbReference type="ARBA" id="ARBA00022475"/>
    </source>
</evidence>
<accession>A0A917VS72</accession>
<keyword evidence="6" id="KW-0067">ATP-binding</keyword>
<dbReference type="EMBL" id="BMNT01000046">
    <property type="protein sequence ID" value="GGL13423.1"/>
    <property type="molecule type" value="Genomic_DNA"/>
</dbReference>
<feature type="transmembrane region" description="Helical" evidence="12">
    <location>
        <begin position="841"/>
        <end position="860"/>
    </location>
</feature>
<dbReference type="SFLD" id="SFLDF00027">
    <property type="entry name" value="p-type_atpase"/>
    <property type="match status" value="1"/>
</dbReference>
<evidence type="ECO:0000256" key="1">
    <source>
        <dbReference type="ARBA" id="ARBA00004651"/>
    </source>
</evidence>
<dbReference type="Gene3D" id="1.20.1110.10">
    <property type="entry name" value="Calcium-transporting ATPase, transmembrane domain"/>
    <property type="match status" value="1"/>
</dbReference>
<dbReference type="InterPro" id="IPR023214">
    <property type="entry name" value="HAD_sf"/>
</dbReference>
<feature type="transmembrane region" description="Helical" evidence="12">
    <location>
        <begin position="797"/>
        <end position="821"/>
    </location>
</feature>
<dbReference type="Gene3D" id="2.70.150.10">
    <property type="entry name" value="Calcium-transporting ATPase, cytoplasmic transduction domain A"/>
    <property type="match status" value="1"/>
</dbReference>
<dbReference type="Pfam" id="PF00689">
    <property type="entry name" value="Cation_ATPase_C"/>
    <property type="match status" value="1"/>
</dbReference>
<dbReference type="InterPro" id="IPR036412">
    <property type="entry name" value="HAD-like_sf"/>
</dbReference>
<dbReference type="PRINTS" id="PR00119">
    <property type="entry name" value="CATATPASE"/>
</dbReference>
<feature type="transmembrane region" description="Helical" evidence="12">
    <location>
        <begin position="881"/>
        <end position="899"/>
    </location>
</feature>
<comment type="similarity">
    <text evidence="2">Belongs to the cation transport ATPase (P-type) (TC 3.A.3) family. Type IIA subfamily.</text>
</comment>
<dbReference type="Pfam" id="PF13246">
    <property type="entry name" value="Cation_ATPase"/>
    <property type="match status" value="1"/>
</dbReference>
<evidence type="ECO:0000256" key="2">
    <source>
        <dbReference type="ARBA" id="ARBA00005675"/>
    </source>
</evidence>
<dbReference type="AlphaFoldDB" id="A0A917VS72"/>
<dbReference type="PROSITE" id="PS00154">
    <property type="entry name" value="ATPASE_E1_E2"/>
    <property type="match status" value="1"/>
</dbReference>
<dbReference type="SUPFAM" id="SSF81653">
    <property type="entry name" value="Calcium ATPase, transduction domain A"/>
    <property type="match status" value="1"/>
</dbReference>
<gene>
    <name evidence="14" type="ORF">GCM10007964_64390</name>
</gene>
<name>A0A917VS72_9ACTN</name>
<keyword evidence="15" id="KW-1185">Reference proteome</keyword>
<reference evidence="14" key="2">
    <citation type="submission" date="2020-09" db="EMBL/GenBank/DDBJ databases">
        <authorList>
            <person name="Sun Q."/>
            <person name="Ohkuma M."/>
        </authorList>
    </citation>
    <scope>NUCLEOTIDE SEQUENCE</scope>
    <source>
        <strain evidence="14">JCM 13064</strain>
    </source>
</reference>
<dbReference type="SFLD" id="SFLDG00002">
    <property type="entry name" value="C1.7:_P-type_atpase_like"/>
    <property type="match status" value="1"/>
</dbReference>
<feature type="compositionally biased region" description="Low complexity" evidence="11">
    <location>
        <begin position="29"/>
        <end position="42"/>
    </location>
</feature>
<dbReference type="InterPro" id="IPR044492">
    <property type="entry name" value="P_typ_ATPase_HD_dom"/>
</dbReference>
<dbReference type="InterPro" id="IPR059000">
    <property type="entry name" value="ATPase_P-type_domA"/>
</dbReference>
<dbReference type="InterPro" id="IPR018303">
    <property type="entry name" value="ATPase_P-typ_P_site"/>
</dbReference>
<evidence type="ECO:0000313" key="15">
    <source>
        <dbReference type="Proteomes" id="UP000645217"/>
    </source>
</evidence>
<organism evidence="14 15">
    <name type="scientific">Sphaerisporangium melleum</name>
    <dbReference type="NCBI Taxonomy" id="321316"/>
    <lineage>
        <taxon>Bacteria</taxon>
        <taxon>Bacillati</taxon>
        <taxon>Actinomycetota</taxon>
        <taxon>Actinomycetes</taxon>
        <taxon>Streptosporangiales</taxon>
        <taxon>Streptosporangiaceae</taxon>
        <taxon>Sphaerisporangium</taxon>
    </lineage>
</organism>
<evidence type="ECO:0000256" key="10">
    <source>
        <dbReference type="ARBA" id="ARBA00049360"/>
    </source>
</evidence>
<dbReference type="InterPro" id="IPR001757">
    <property type="entry name" value="P_typ_ATPase"/>
</dbReference>
<protein>
    <submittedName>
        <fullName evidence="14">Magnesium-transporting ATPase</fullName>
    </submittedName>
</protein>
<evidence type="ECO:0000256" key="11">
    <source>
        <dbReference type="SAM" id="MobiDB-lite"/>
    </source>
</evidence>
<dbReference type="SUPFAM" id="SSF81665">
    <property type="entry name" value="Calcium ATPase, transmembrane domain M"/>
    <property type="match status" value="1"/>
</dbReference>
<evidence type="ECO:0000256" key="6">
    <source>
        <dbReference type="ARBA" id="ARBA00022840"/>
    </source>
</evidence>
<comment type="catalytic activity">
    <reaction evidence="10">
        <text>ATP + H2O = ADP + phosphate + H(+)</text>
        <dbReference type="Rhea" id="RHEA:13065"/>
        <dbReference type="ChEBI" id="CHEBI:15377"/>
        <dbReference type="ChEBI" id="CHEBI:15378"/>
        <dbReference type="ChEBI" id="CHEBI:30616"/>
        <dbReference type="ChEBI" id="CHEBI:43474"/>
        <dbReference type="ChEBI" id="CHEBI:456216"/>
    </reaction>
</comment>
<dbReference type="SMART" id="SM00831">
    <property type="entry name" value="Cation_ATPase_N"/>
    <property type="match status" value="1"/>
</dbReference>
<evidence type="ECO:0000256" key="4">
    <source>
        <dbReference type="ARBA" id="ARBA00022692"/>
    </source>
</evidence>
<comment type="subcellular location">
    <subcellularLocation>
        <location evidence="1">Cell membrane</location>
        <topology evidence="1">Multi-pass membrane protein</topology>
    </subcellularLocation>
</comment>
<dbReference type="GO" id="GO:0005886">
    <property type="term" value="C:plasma membrane"/>
    <property type="evidence" value="ECO:0007669"/>
    <property type="project" value="UniProtKB-SubCell"/>
</dbReference>
<proteinExistence type="inferred from homology"/>
<dbReference type="InterPro" id="IPR006068">
    <property type="entry name" value="ATPase_P-typ_cation-transptr_C"/>
</dbReference>
<dbReference type="InterPro" id="IPR050510">
    <property type="entry name" value="Cation_transp_ATPase_P-type"/>
</dbReference>
<dbReference type="GO" id="GO:0016887">
    <property type="term" value="F:ATP hydrolysis activity"/>
    <property type="evidence" value="ECO:0007669"/>
    <property type="project" value="InterPro"/>
</dbReference>
<dbReference type="SUPFAM" id="SSF81660">
    <property type="entry name" value="Metal cation-transporting ATPase, ATP-binding domain N"/>
    <property type="match status" value="1"/>
</dbReference>
<keyword evidence="5" id="KW-0547">Nucleotide-binding</keyword>
<evidence type="ECO:0000256" key="8">
    <source>
        <dbReference type="ARBA" id="ARBA00022989"/>
    </source>
</evidence>
<dbReference type="Gene3D" id="3.40.50.1000">
    <property type="entry name" value="HAD superfamily/HAD-like"/>
    <property type="match status" value="1"/>
</dbReference>
<keyword evidence="7" id="KW-1278">Translocase</keyword>
<evidence type="ECO:0000256" key="7">
    <source>
        <dbReference type="ARBA" id="ARBA00022967"/>
    </source>
</evidence>
<dbReference type="FunFam" id="3.40.50.1000:FF:000083">
    <property type="entry name" value="Sodium/potassium-transporting ATPase subunit alpha"/>
    <property type="match status" value="1"/>
</dbReference>
<dbReference type="NCBIfam" id="TIGR01494">
    <property type="entry name" value="ATPase_P-type"/>
    <property type="match status" value="2"/>
</dbReference>
<keyword evidence="9 12" id="KW-0472">Membrane</keyword>
<dbReference type="Pfam" id="PF00690">
    <property type="entry name" value="Cation_ATPase_N"/>
    <property type="match status" value="1"/>
</dbReference>
<dbReference type="InterPro" id="IPR008250">
    <property type="entry name" value="ATPase_P-typ_transduc_dom_A_sf"/>
</dbReference>
<sequence length="953" mass="101293">MARRGHREPEVRSGEPGRVTGAQEGSDGPAGAAPIEAQAGAGTDVSGEPPTVDPTERVELLLRDLRSSRSGLPSREAARRFIHYGANEIRRRGGRRWPRELLLQFTHPLALLLWLAAALAWAAGIIPVAVAILVVIVINAVFAFVQEVQAERAVEALAAYLPAQAKALRDGRVQVLRAAELVPGDVLVIEEGDRISADARLLEGGIEVDLSALTGEAMPVFRSADLADTGVGLLQARDLVFSGTTCTEGAARAVVFATGMRTELGRIAALSERVEREESPLERQVRRVAWLIAAIALALGVAFIPIAAFGAHLPLGDAVVFAVGLLVGNVPEGLLPVITLALALGVRGLVRRGAVVKRLSAVETLGSTSVICTDKTGTLTENRMRVTTVWTAAGDHVLAPAERRAGRDAAAGGLAVVMAACNNAQPGAAGGLVGDPTEVAMLEAARVLGDGRPGTRLRQFHFDPVLKRMSTVDERDGGVWVDTKGAPEAVLPRCATIMEADGVRAPLTAERRRAVERVVDARARQGLRVLAVAERPLAADRPPPERRDDAERELTLLGLVAMQDPPRPGVAEAVAHCHSAGIRIIVVTGDHALTAAAIAAQVGIVGDHPTVVTGDRLDRMSEDELDTLLRDHHELIFARSSPEAKLRIADALRAEGHVVAMTGDGVNDAPALRRADIGVAMGRSGTDVAREAATMVLTDDDFSTIVAAVRSGRQVYDNIRKFICYIFAHSTPEIAPFLVFALAGGAVPLPLTVLQLLAFDVGTETLPALALGREPAEPGIMKRRPRRRSEGVIRGSMLVRAWLFLGVICAALTLAGFFYVLLRAGWRPGDPTGPGTPLNHAYRQATTMTFLGMIAGQVGTAFAARTERASLRSIGPWSNPLLLWGIVFELALAAVLIYAPPFQALLGTAPLSADMLAFVAPFPVIVWGADEVRRWVLRRREDRDRQGAASVPG</sequence>
<dbReference type="PANTHER" id="PTHR43294:SF21">
    <property type="entry name" value="CATION TRANSPORTING ATPASE"/>
    <property type="match status" value="1"/>
</dbReference>
<feature type="transmembrane region" description="Helical" evidence="12">
    <location>
        <begin position="101"/>
        <end position="119"/>
    </location>
</feature>
<dbReference type="InterPro" id="IPR023298">
    <property type="entry name" value="ATPase_P-typ_TM_dom_sf"/>
</dbReference>
<evidence type="ECO:0000256" key="12">
    <source>
        <dbReference type="SAM" id="Phobius"/>
    </source>
</evidence>
<dbReference type="PRINTS" id="PR00120">
    <property type="entry name" value="HATPASE"/>
</dbReference>